<organism evidence="7 8">
    <name type="scientific">Pseudomonas flexibilis</name>
    <dbReference type="NCBI Taxonomy" id="706570"/>
    <lineage>
        <taxon>Bacteria</taxon>
        <taxon>Pseudomonadati</taxon>
        <taxon>Pseudomonadota</taxon>
        <taxon>Gammaproteobacteria</taxon>
        <taxon>Pseudomonadales</taxon>
        <taxon>Pseudomonadaceae</taxon>
        <taxon>Pseudomonas</taxon>
    </lineage>
</organism>
<feature type="transmembrane region" description="Helical" evidence="5">
    <location>
        <begin position="272"/>
        <end position="290"/>
    </location>
</feature>
<keyword evidence="4 5" id="KW-0472">Membrane</keyword>
<keyword evidence="3 5" id="KW-1133">Transmembrane helix</keyword>
<evidence type="ECO:0000256" key="5">
    <source>
        <dbReference type="SAM" id="Phobius"/>
    </source>
</evidence>
<reference evidence="7 8" key="1">
    <citation type="submission" date="2017-01" db="EMBL/GenBank/DDBJ databases">
        <authorList>
            <person name="Mah S.A."/>
            <person name="Swanson W.J."/>
            <person name="Moy G.W."/>
            <person name="Vacquier V.D."/>
        </authorList>
    </citation>
    <scope>NUCLEOTIDE SEQUENCE [LARGE SCALE GENOMIC DNA]</scope>
    <source>
        <strain evidence="7 8">ATCC 29606</strain>
    </source>
</reference>
<dbReference type="GO" id="GO:0008324">
    <property type="term" value="F:monoatomic cation transmembrane transporter activity"/>
    <property type="evidence" value="ECO:0007669"/>
    <property type="project" value="InterPro"/>
</dbReference>
<keyword evidence="2 5" id="KW-0812">Transmembrane</keyword>
<dbReference type="GO" id="GO:0016020">
    <property type="term" value="C:membrane"/>
    <property type="evidence" value="ECO:0007669"/>
    <property type="project" value="UniProtKB-SubCell"/>
</dbReference>
<dbReference type="GO" id="GO:0006829">
    <property type="term" value="P:zinc ion transport"/>
    <property type="evidence" value="ECO:0007669"/>
    <property type="project" value="UniProtKB-KW"/>
</dbReference>
<dbReference type="Gene3D" id="3.30.70.100">
    <property type="match status" value="1"/>
</dbReference>
<feature type="transmembrane region" description="Helical" evidence="5">
    <location>
        <begin position="177"/>
        <end position="196"/>
    </location>
</feature>
<evidence type="ECO:0000259" key="6">
    <source>
        <dbReference type="Pfam" id="PF01545"/>
    </source>
</evidence>
<comment type="subcellular location">
    <subcellularLocation>
        <location evidence="1">Membrane</location>
        <topology evidence="1">Multi-pass membrane protein</topology>
    </subcellularLocation>
</comment>
<evidence type="ECO:0000313" key="7">
    <source>
        <dbReference type="EMBL" id="SIP92280.1"/>
    </source>
</evidence>
<evidence type="ECO:0000256" key="4">
    <source>
        <dbReference type="ARBA" id="ARBA00023136"/>
    </source>
</evidence>
<accession>A0A1N6NJM7</accession>
<dbReference type="InterPro" id="IPR036163">
    <property type="entry name" value="HMA_dom_sf"/>
</dbReference>
<name>A0A1N6NJM7_9PSED</name>
<evidence type="ECO:0000313" key="8">
    <source>
        <dbReference type="Proteomes" id="UP000186079"/>
    </source>
</evidence>
<sequence length="294" mass="30816">MRDTPMSDCCKTCGCTAEETPSPPPAEARAGLVSQFSVAKMDCAAEERLIRMALEPLAEVRGLHFDLGNRRLRVWHDADIAPVARTLEALGLGARLDGTTVAGEAAPVAPDAGHQARVLRWLLGINALMFVVELTSGWLAQSTGLLSDSLDMFADAAVYGVALYAVGRAAHLQLGAARLAGVMQVLLALTALAEVARRFLLGSEPQSLSMMGIGLLALAANVACLLLIHGQRDGGVHMRASWIFSANDVLANLGVILAGALVAWTGSAWPDLLIGTAVALLVLNGARRILALKA</sequence>
<dbReference type="SUPFAM" id="SSF161111">
    <property type="entry name" value="Cation efflux protein transmembrane domain-like"/>
    <property type="match status" value="1"/>
</dbReference>
<evidence type="ECO:0000256" key="2">
    <source>
        <dbReference type="ARBA" id="ARBA00022692"/>
    </source>
</evidence>
<feature type="domain" description="Cation efflux protein transmembrane" evidence="6">
    <location>
        <begin position="123"/>
        <end position="290"/>
    </location>
</feature>
<dbReference type="EMBL" id="FTMC01000001">
    <property type="protein sequence ID" value="SIP92280.1"/>
    <property type="molecule type" value="Genomic_DNA"/>
</dbReference>
<dbReference type="InterPro" id="IPR058533">
    <property type="entry name" value="Cation_efflux_TM"/>
</dbReference>
<dbReference type="InterPro" id="IPR027469">
    <property type="entry name" value="Cation_efflux_TMD_sf"/>
</dbReference>
<gene>
    <name evidence="7" type="ORF">SAMN05421672_101314</name>
</gene>
<dbReference type="Proteomes" id="UP000186079">
    <property type="component" value="Unassembled WGS sequence"/>
</dbReference>
<dbReference type="Pfam" id="PF01545">
    <property type="entry name" value="Cation_efflux"/>
    <property type="match status" value="1"/>
</dbReference>
<dbReference type="Gene3D" id="1.20.1510.10">
    <property type="entry name" value="Cation efflux protein transmembrane domain"/>
    <property type="match status" value="1"/>
</dbReference>
<feature type="transmembrane region" description="Helical" evidence="5">
    <location>
        <begin position="152"/>
        <end position="170"/>
    </location>
</feature>
<proteinExistence type="predicted"/>
<evidence type="ECO:0000256" key="3">
    <source>
        <dbReference type="ARBA" id="ARBA00022989"/>
    </source>
</evidence>
<feature type="transmembrane region" description="Helical" evidence="5">
    <location>
        <begin position="121"/>
        <end position="140"/>
    </location>
</feature>
<feature type="transmembrane region" description="Helical" evidence="5">
    <location>
        <begin position="208"/>
        <end position="228"/>
    </location>
</feature>
<dbReference type="SUPFAM" id="SSF55008">
    <property type="entry name" value="HMA, heavy metal-associated domain"/>
    <property type="match status" value="1"/>
</dbReference>
<dbReference type="AlphaFoldDB" id="A0A1N6NJM7"/>
<dbReference type="GO" id="GO:0046872">
    <property type="term" value="F:metal ion binding"/>
    <property type="evidence" value="ECO:0007669"/>
    <property type="project" value="InterPro"/>
</dbReference>
<evidence type="ECO:0000256" key="1">
    <source>
        <dbReference type="ARBA" id="ARBA00004141"/>
    </source>
</evidence>
<protein>
    <submittedName>
        <fullName evidence="7">Cation efflux family protein</fullName>
    </submittedName>
</protein>
<feature type="transmembrane region" description="Helical" evidence="5">
    <location>
        <begin position="249"/>
        <end position="266"/>
    </location>
</feature>